<gene>
    <name evidence="2" type="ORF">HYR64_02685</name>
</gene>
<dbReference type="InterPro" id="IPR001296">
    <property type="entry name" value="Glyco_trans_1"/>
</dbReference>
<comment type="caution">
    <text evidence="2">The sequence shown here is derived from an EMBL/GenBank/DDBJ whole genome shotgun (WGS) entry which is preliminary data.</text>
</comment>
<proteinExistence type="predicted"/>
<evidence type="ECO:0000313" key="3">
    <source>
        <dbReference type="Proteomes" id="UP000727962"/>
    </source>
</evidence>
<evidence type="ECO:0000259" key="1">
    <source>
        <dbReference type="Pfam" id="PF00534"/>
    </source>
</evidence>
<reference evidence="2" key="1">
    <citation type="submission" date="2020-07" db="EMBL/GenBank/DDBJ databases">
        <title>Huge and variable diversity of episymbiotic CPR bacteria and DPANN archaea in groundwater ecosystems.</title>
        <authorList>
            <person name="He C.Y."/>
            <person name="Keren R."/>
            <person name="Whittaker M."/>
            <person name="Farag I.F."/>
            <person name="Doudna J."/>
            <person name="Cate J.H.D."/>
            <person name="Banfield J.F."/>
        </authorList>
    </citation>
    <scope>NUCLEOTIDE SEQUENCE</scope>
    <source>
        <strain evidence="2">NC_groundwater_17_Pr7_B-0.1um_64_12</strain>
    </source>
</reference>
<dbReference type="GO" id="GO:0016758">
    <property type="term" value="F:hexosyltransferase activity"/>
    <property type="evidence" value="ECO:0007669"/>
    <property type="project" value="TreeGrafter"/>
</dbReference>
<dbReference type="CDD" id="cd03801">
    <property type="entry name" value="GT4_PimA-like"/>
    <property type="match status" value="1"/>
</dbReference>
<dbReference type="SUPFAM" id="SSF53756">
    <property type="entry name" value="UDP-Glycosyltransferase/glycogen phosphorylase"/>
    <property type="match status" value="1"/>
</dbReference>
<dbReference type="AlphaFoldDB" id="A0A931LR89"/>
<dbReference type="InterPro" id="IPR050194">
    <property type="entry name" value="Glycosyltransferase_grp1"/>
</dbReference>
<feature type="domain" description="Glycosyl transferase family 1" evidence="1">
    <location>
        <begin position="25"/>
        <end position="183"/>
    </location>
</feature>
<name>A0A931LR89_FIMGI</name>
<dbReference type="Gene3D" id="3.40.50.2000">
    <property type="entry name" value="Glycogen Phosphorylase B"/>
    <property type="match status" value="2"/>
</dbReference>
<dbReference type="PANTHER" id="PTHR45947:SF3">
    <property type="entry name" value="SULFOQUINOVOSYL TRANSFERASE SQD2"/>
    <property type="match status" value="1"/>
</dbReference>
<dbReference type="Proteomes" id="UP000727962">
    <property type="component" value="Unassembled WGS sequence"/>
</dbReference>
<organism evidence="2 3">
    <name type="scientific">Fimbriimonas ginsengisoli</name>
    <dbReference type="NCBI Taxonomy" id="1005039"/>
    <lineage>
        <taxon>Bacteria</taxon>
        <taxon>Bacillati</taxon>
        <taxon>Armatimonadota</taxon>
        <taxon>Fimbriimonadia</taxon>
        <taxon>Fimbriimonadales</taxon>
        <taxon>Fimbriimonadaceae</taxon>
        <taxon>Fimbriimonas</taxon>
    </lineage>
</organism>
<sequence>MPESRMTVAMAGMPALVAGGSRMDTRRGLGHGESDFAVGFFGRLVAEKGVHVLMGAAYQLPDVRFEIFGDGPSRRSLEAGAAMAGLAGVRLRGYVSDVAEAMAAMDAIAIPSVWVEAFGYSALEAMSLGVPVVASRRGGLAEIIEHERTGLLFEPGDAGALAAAISRLREDPAFRDSLGAAGAEAQRAEYSVEKMAERVEAVYLKLSPARRLHS</sequence>
<protein>
    <submittedName>
        <fullName evidence="2">Glycosyltransferase family 4 protein</fullName>
    </submittedName>
</protein>
<dbReference type="EMBL" id="JACOSL010000017">
    <property type="protein sequence ID" value="MBI1755993.1"/>
    <property type="molecule type" value="Genomic_DNA"/>
</dbReference>
<evidence type="ECO:0000313" key="2">
    <source>
        <dbReference type="EMBL" id="MBI1755993.1"/>
    </source>
</evidence>
<accession>A0A931LR89</accession>
<dbReference type="Pfam" id="PF00534">
    <property type="entry name" value="Glycos_transf_1"/>
    <property type="match status" value="1"/>
</dbReference>
<dbReference type="PANTHER" id="PTHR45947">
    <property type="entry name" value="SULFOQUINOVOSYL TRANSFERASE SQD2"/>
    <property type="match status" value="1"/>
</dbReference>